<sequence length="390" mass="42279">MSWLYRIVGRFPRLVIARRNISRAKARSILAAASILIGVVAIGAIGAGGAAFKQSQLQNIQDQGATNVFVSPGFDMEGSYFDQEDLKAIDETVGPAGIVATRSGEMEIIKRDGTREGISVTYLDNPRKTREVERGQIPDNWRQSVVVSHDFADERDIAPGERVKLVSEEETAAGTVETEHTYRVVAVLAEARSFGWSEIYLPIEQAEDRRYSQVRVTTSSTDRAEAVAEALRDRFNDRKDKLLVFELTSLVRMFKTIVNGINTFLAGLGSISLLVAGVSITNTMLMAVIKRREEIGVLRAVGYSKGDIVQILLLESVLLGALGSGVGIVIAIGVALVANSMFLGDPFAFTQSALLYLAGAIAFGILTSLLAGVYPAWRAANERPIDALRG</sequence>
<dbReference type="EMBL" id="CP007553">
    <property type="protein sequence ID" value="AHZ24142.1"/>
    <property type="molecule type" value="Genomic_DNA"/>
</dbReference>
<evidence type="ECO:0000313" key="12">
    <source>
        <dbReference type="EMBL" id="EMA05218.1"/>
    </source>
</evidence>
<dbReference type="InterPro" id="IPR003838">
    <property type="entry name" value="ABC3_permease_C"/>
</dbReference>
<gene>
    <name evidence="10" type="primary">abcP-1</name>
    <name evidence="10" type="ordered locus">HFX_5163</name>
    <name evidence="11" type="ORF">BM92_18225</name>
    <name evidence="12" type="ORF">C439_00425</name>
    <name evidence="13" type="ORF">E6P09_17700</name>
</gene>
<evidence type="ECO:0000256" key="1">
    <source>
        <dbReference type="ARBA" id="ARBA00004651"/>
    </source>
</evidence>
<dbReference type="Pfam" id="PF02687">
    <property type="entry name" value="FtsX"/>
    <property type="match status" value="1"/>
</dbReference>
<evidence type="ECO:0000313" key="14">
    <source>
        <dbReference type="Proteomes" id="UP000006469"/>
    </source>
</evidence>
<evidence type="ECO:0000313" key="11">
    <source>
        <dbReference type="EMBL" id="AHZ24142.1"/>
    </source>
</evidence>
<feature type="transmembrane region" description="Helical" evidence="7">
    <location>
        <begin position="309"/>
        <end position="342"/>
    </location>
</feature>
<keyword evidence="4 7" id="KW-1133">Transmembrane helix</keyword>
<evidence type="ECO:0000256" key="7">
    <source>
        <dbReference type="SAM" id="Phobius"/>
    </source>
</evidence>
<dbReference type="GO" id="GO:0022857">
    <property type="term" value="F:transmembrane transporter activity"/>
    <property type="evidence" value="ECO:0007669"/>
    <property type="project" value="TreeGrafter"/>
</dbReference>
<accession>I3R9T7</accession>
<reference evidence="10 14" key="2">
    <citation type="journal article" date="2012" name="J. Bacteriol.">
        <title>Complete genome sequence of the metabolically versatile halophilic archaeon Haloferax mediterranei, a poly(3-hydroxybutyrate-co-3-hydroxyvalerate) producer.</title>
        <authorList>
            <person name="Han J."/>
            <person name="Zhang F."/>
            <person name="Hou J."/>
            <person name="Liu X."/>
            <person name="Li M."/>
            <person name="Liu H."/>
            <person name="Cai L."/>
            <person name="Zhang B."/>
            <person name="Chen Y."/>
            <person name="Zhou J."/>
            <person name="Hu S."/>
            <person name="Xiang H."/>
        </authorList>
    </citation>
    <scope>NUCLEOTIDE SEQUENCE [LARGE SCALE GENOMIC DNA]</scope>
    <source>
        <strain evidence="14">ATCC 33500 / DSM 1411 / JCM 8866 / NBRC 14739 / NCIMB 2177 / R-4</strain>
        <strain evidence="10">CGMCC 1.2087</strain>
        <plasmid evidence="14">pHM300</plasmid>
    </source>
</reference>
<keyword evidence="10" id="KW-0614">Plasmid</keyword>
<dbReference type="PANTHER" id="PTHR30572:SF4">
    <property type="entry name" value="ABC TRANSPORTER PERMEASE YTRF"/>
    <property type="match status" value="1"/>
</dbReference>
<dbReference type="EMBL" id="CP039141">
    <property type="protein sequence ID" value="QCQ77162.1"/>
    <property type="molecule type" value="Genomic_DNA"/>
</dbReference>
<dbReference type="PANTHER" id="PTHR30572">
    <property type="entry name" value="MEMBRANE COMPONENT OF TRANSPORTER-RELATED"/>
    <property type="match status" value="1"/>
</dbReference>
<protein>
    <submittedName>
        <fullName evidence="10 11">ABC transporter permease</fullName>
    </submittedName>
</protein>
<organism evidence="10 14">
    <name type="scientific">Haloferax mediterranei (strain ATCC 33500 / DSM 1411 / JCM 8866 / NBRC 14739 / NCIMB 2177 / R-4)</name>
    <name type="common">Halobacterium mediterranei</name>
    <dbReference type="NCBI Taxonomy" id="523841"/>
    <lineage>
        <taxon>Archaea</taxon>
        <taxon>Methanobacteriati</taxon>
        <taxon>Methanobacteriota</taxon>
        <taxon>Stenosarchaea group</taxon>
        <taxon>Halobacteria</taxon>
        <taxon>Halobacteriales</taxon>
        <taxon>Haloferacaceae</taxon>
        <taxon>Haloferax</taxon>
    </lineage>
</organism>
<keyword evidence="2" id="KW-1003">Cell membrane</keyword>
<evidence type="ECO:0000256" key="3">
    <source>
        <dbReference type="ARBA" id="ARBA00022692"/>
    </source>
</evidence>
<dbReference type="Proteomes" id="UP000006469">
    <property type="component" value="Plasmid pHM300"/>
</dbReference>
<dbReference type="Proteomes" id="UP000027075">
    <property type="component" value="Plasmid HMPLAS2"/>
</dbReference>
<reference evidence="13 17" key="6">
    <citation type="submission" date="2019-04" db="EMBL/GenBank/DDBJ databases">
        <title>Methylomes of two halophilic Archaea, Haloarcula marismortui and Haloferax mediterranei.</title>
        <authorList>
            <person name="DasSarma S."/>
            <person name="DasSarma P."/>
            <person name="DasSarma S."/>
            <person name="Fomenkov A."/>
            <person name="Vincze T."/>
            <person name="Anton B.P."/>
            <person name="Roberts R.J."/>
        </authorList>
    </citation>
    <scope>NUCLEOTIDE SEQUENCE [LARGE SCALE GENOMIC DNA]</scope>
    <source>
        <strain evidence="13">ATCC 33500</strain>
        <strain evidence="17">ATCC 33500 / DSM 1411 / JCM 8866 / NBRC 14739 / NCIMB 2177 / R-4</strain>
        <plasmid evidence="13 17">pHME322</plasmid>
    </source>
</reference>
<geneLocation type="plasmid" evidence="13 17">
    <name>pHME322</name>
</geneLocation>
<evidence type="ECO:0000313" key="15">
    <source>
        <dbReference type="Proteomes" id="UP000011603"/>
    </source>
</evidence>
<geneLocation type="plasmid" evidence="11 16">
    <name>HMPLAS2</name>
</geneLocation>
<evidence type="ECO:0000313" key="13">
    <source>
        <dbReference type="EMBL" id="QCQ77162.1"/>
    </source>
</evidence>
<dbReference type="GeneID" id="40158291"/>
<reference evidence="12 15" key="3">
    <citation type="journal article" date="2014" name="PLoS Genet.">
        <title>Phylogenetically driven sequencing of extremely halophilic archaea reveals strategies for static and dynamic osmo-response.</title>
        <authorList>
            <person name="Becker E.A."/>
            <person name="Seitzer P.M."/>
            <person name="Tritt A."/>
            <person name="Larsen D."/>
            <person name="Krusor M."/>
            <person name="Yao A.I."/>
            <person name="Wu D."/>
            <person name="Madern D."/>
            <person name="Eisen J.A."/>
            <person name="Darling A.E."/>
            <person name="Facciotti M.T."/>
        </authorList>
    </citation>
    <scope>NUCLEOTIDE SEQUENCE [LARGE SCALE GENOMIC DNA]</scope>
    <source>
        <strain evidence="12">ATCC 33500</strain>
        <strain evidence="15">ATCC 33500 / DSM 1411 / JCM 8866 / NBRC 14739 / NCIMB 2177 / R-4</strain>
    </source>
</reference>
<dbReference type="GO" id="GO:0005886">
    <property type="term" value="C:plasma membrane"/>
    <property type="evidence" value="ECO:0007669"/>
    <property type="project" value="UniProtKB-SubCell"/>
</dbReference>
<proteinExistence type="inferred from homology"/>
<evidence type="ECO:0000259" key="8">
    <source>
        <dbReference type="Pfam" id="PF02687"/>
    </source>
</evidence>
<name>I3R9T7_HALMT</name>
<evidence type="ECO:0000256" key="2">
    <source>
        <dbReference type="ARBA" id="ARBA00022475"/>
    </source>
</evidence>
<reference evidence="11 16" key="4">
    <citation type="submission" date="2014-04" db="EMBL/GenBank/DDBJ databases">
        <title>Transcriptional profiles of Haloferax mediterranei on the basis of nitrogen availability.</title>
        <authorList>
            <person name="Bautista V."/>
        </authorList>
    </citation>
    <scope>NUCLEOTIDE SEQUENCE [LARGE SCALE GENOMIC DNA]</scope>
    <source>
        <strain evidence="11">ATCC 33500</strain>
        <strain evidence="16">ATCC 33500 / DSM 1411 / JCM 8866 / NBRC 14739 / NCIMB 2177 / R-4</strain>
        <plasmid evidence="11">HMPLAS2</plasmid>
        <plasmid evidence="16">Plasmid HMPLAS2</plasmid>
    </source>
</reference>
<evidence type="ECO:0000259" key="9">
    <source>
        <dbReference type="Pfam" id="PF12704"/>
    </source>
</evidence>
<feature type="transmembrane region" description="Helical" evidence="7">
    <location>
        <begin position="264"/>
        <end position="289"/>
    </location>
</feature>
<dbReference type="RefSeq" id="WP_004056220.1">
    <property type="nucleotide sequence ID" value="NC_017943.1"/>
</dbReference>
<dbReference type="PATRIC" id="fig|523841.21.peg.83"/>
<comment type="similarity">
    <text evidence="6">Belongs to the ABC-4 integral membrane protein family.</text>
</comment>
<keyword evidence="3 7" id="KW-0812">Transmembrane</keyword>
<reference evidence="10" key="1">
    <citation type="journal article" date="2012" name="Appl. Environ. Microbiol.">
        <title>Identification of the haloarchaeal phasin (PhaP) that functions in polyhydroxyalkanoate accumulation and granule formation in Haloferax mediterranei.</title>
        <authorList>
            <person name="Cai S."/>
            <person name="Cai L."/>
            <person name="Liu H."/>
            <person name="Liu X."/>
            <person name="Han J."/>
            <person name="Zhou J."/>
            <person name="Xiang H."/>
        </authorList>
    </citation>
    <scope>NUCLEOTIDE SEQUENCE</scope>
    <source>
        <strain evidence="10">CGMCC 1.2087</strain>
    </source>
</reference>
<dbReference type="KEGG" id="hme:HFX_5163"/>
<dbReference type="AlphaFoldDB" id="I3R9T7"/>
<dbReference type="HOGENOM" id="CLU_000604_8_0_2"/>
<comment type="subcellular location">
    <subcellularLocation>
        <location evidence="1">Cell membrane</location>
        <topology evidence="1">Multi-pass membrane protein</topology>
    </subcellularLocation>
</comment>
<feature type="domain" description="MacB-like periplasmic core" evidence="9">
    <location>
        <begin position="28"/>
        <end position="233"/>
    </location>
</feature>
<dbReference type="InterPro" id="IPR025857">
    <property type="entry name" value="MacB_PCD"/>
</dbReference>
<dbReference type="EMBL" id="AOLO01000001">
    <property type="protein sequence ID" value="EMA05218.1"/>
    <property type="molecule type" value="Genomic_DNA"/>
</dbReference>
<feature type="transmembrane region" description="Helical" evidence="7">
    <location>
        <begin position="354"/>
        <end position="377"/>
    </location>
</feature>
<dbReference type="Proteomes" id="UP000299011">
    <property type="component" value="Plasmid pHME322"/>
</dbReference>
<dbReference type="InterPro" id="IPR050250">
    <property type="entry name" value="Macrolide_Exporter_MacB"/>
</dbReference>
<evidence type="ECO:0000313" key="10">
    <source>
        <dbReference type="EMBL" id="AFK20997.1"/>
    </source>
</evidence>
<evidence type="ECO:0000313" key="17">
    <source>
        <dbReference type="Proteomes" id="UP000299011"/>
    </source>
</evidence>
<evidence type="ECO:0000256" key="6">
    <source>
        <dbReference type="ARBA" id="ARBA00038076"/>
    </source>
</evidence>
<evidence type="ECO:0000256" key="4">
    <source>
        <dbReference type="ARBA" id="ARBA00022989"/>
    </source>
</evidence>
<keyword evidence="15" id="KW-1185">Reference proteome</keyword>
<feature type="transmembrane region" description="Helical" evidence="7">
    <location>
        <begin position="28"/>
        <end position="52"/>
    </location>
</feature>
<dbReference type="Pfam" id="PF12704">
    <property type="entry name" value="MacB_PCD"/>
    <property type="match status" value="1"/>
</dbReference>
<keyword evidence="5 7" id="KW-0472">Membrane</keyword>
<dbReference type="Proteomes" id="UP000011603">
    <property type="component" value="Unassembled WGS sequence"/>
</dbReference>
<feature type="domain" description="ABC3 transporter permease C-terminal" evidence="8">
    <location>
        <begin position="269"/>
        <end position="382"/>
    </location>
</feature>
<dbReference type="EMBL" id="CP001870">
    <property type="protein sequence ID" value="AFK20997.1"/>
    <property type="molecule type" value="Genomic_DNA"/>
</dbReference>
<evidence type="ECO:0000256" key="5">
    <source>
        <dbReference type="ARBA" id="ARBA00023136"/>
    </source>
</evidence>
<dbReference type="OrthoDB" id="11469at2157"/>
<evidence type="ECO:0000313" key="16">
    <source>
        <dbReference type="Proteomes" id="UP000027075"/>
    </source>
</evidence>
<geneLocation type="plasmid" evidence="10 14">
    <name>pHM300</name>
</geneLocation>
<reference evidence="10" key="5">
    <citation type="submission" date="2014-05" db="EMBL/GenBank/DDBJ databases">
        <authorList>
            <person name="Wang L."/>
            <person name="Yang H."/>
            <person name="Xiang H."/>
        </authorList>
    </citation>
    <scope>NUCLEOTIDE SEQUENCE</scope>
    <source>
        <strain evidence="10">CGMCC 1.2087</strain>
        <plasmid evidence="10">pHM300</plasmid>
    </source>
</reference>